<evidence type="ECO:0000256" key="1">
    <source>
        <dbReference type="ARBA" id="ARBA00006295"/>
    </source>
</evidence>
<reference evidence="5 6" key="1">
    <citation type="submission" date="2015-02" db="EMBL/GenBank/DDBJ databases">
        <title>Single-cell genomics of uncultivated deep-branching MTB reveals a conserved set of magnetosome genes.</title>
        <authorList>
            <person name="Kolinko S."/>
            <person name="Richter M."/>
            <person name="Glockner F.O."/>
            <person name="Brachmann A."/>
            <person name="Schuler D."/>
        </authorList>
    </citation>
    <scope>NUCLEOTIDE SEQUENCE [LARGE SCALE GENOMIC DNA]</scope>
    <source>
        <strain evidence="5">TM-1</strain>
    </source>
</reference>
<gene>
    <name evidence="5" type="ORF">MBAV_001086</name>
</gene>
<dbReference type="FunFam" id="1.10.10.2830:FF:000001">
    <property type="entry name" value="Chromosome partitioning protein ParB"/>
    <property type="match status" value="1"/>
</dbReference>
<name>A0A0F3H1A4_9BACT</name>
<dbReference type="InterPro" id="IPR004437">
    <property type="entry name" value="ParB/RepB/Spo0J"/>
</dbReference>
<dbReference type="Proteomes" id="UP000033423">
    <property type="component" value="Unassembled WGS sequence"/>
</dbReference>
<evidence type="ECO:0000313" key="5">
    <source>
        <dbReference type="EMBL" id="KJU86723.1"/>
    </source>
</evidence>
<evidence type="ECO:0000259" key="4">
    <source>
        <dbReference type="SMART" id="SM00470"/>
    </source>
</evidence>
<organism evidence="5 6">
    <name type="scientific">Candidatus Magnetobacterium bavaricum</name>
    <dbReference type="NCBI Taxonomy" id="29290"/>
    <lineage>
        <taxon>Bacteria</taxon>
        <taxon>Pseudomonadati</taxon>
        <taxon>Nitrospirota</taxon>
        <taxon>Thermodesulfovibrionia</taxon>
        <taxon>Thermodesulfovibrionales</taxon>
        <taxon>Candidatus Magnetobacteriaceae</taxon>
        <taxon>Candidatus Magnetobacterium</taxon>
    </lineage>
</organism>
<dbReference type="InterPro" id="IPR041468">
    <property type="entry name" value="HTH_ParB/Spo0J"/>
</dbReference>
<dbReference type="GO" id="GO:0007059">
    <property type="term" value="P:chromosome segregation"/>
    <property type="evidence" value="ECO:0007669"/>
    <property type="project" value="UniProtKB-KW"/>
</dbReference>
<feature type="domain" description="ParB-like N-terminal" evidence="4">
    <location>
        <begin position="20"/>
        <end position="110"/>
    </location>
</feature>
<dbReference type="GO" id="GO:0003677">
    <property type="term" value="F:DNA binding"/>
    <property type="evidence" value="ECO:0007669"/>
    <property type="project" value="UniProtKB-KW"/>
</dbReference>
<dbReference type="InterPro" id="IPR057240">
    <property type="entry name" value="ParB_dimer_C"/>
</dbReference>
<dbReference type="GO" id="GO:0005694">
    <property type="term" value="C:chromosome"/>
    <property type="evidence" value="ECO:0007669"/>
    <property type="project" value="TreeGrafter"/>
</dbReference>
<accession>A0A0F3H1A4</accession>
<dbReference type="GO" id="GO:0045881">
    <property type="term" value="P:positive regulation of sporulation resulting in formation of a cellular spore"/>
    <property type="evidence" value="ECO:0007669"/>
    <property type="project" value="TreeGrafter"/>
</dbReference>
<dbReference type="SUPFAM" id="SSF110849">
    <property type="entry name" value="ParB/Sulfiredoxin"/>
    <property type="match status" value="1"/>
</dbReference>
<dbReference type="NCBIfam" id="TIGR00180">
    <property type="entry name" value="parB_part"/>
    <property type="match status" value="1"/>
</dbReference>
<dbReference type="Pfam" id="PF17762">
    <property type="entry name" value="HTH_ParB"/>
    <property type="match status" value="1"/>
</dbReference>
<evidence type="ECO:0000256" key="2">
    <source>
        <dbReference type="ARBA" id="ARBA00022829"/>
    </source>
</evidence>
<dbReference type="InterPro" id="IPR036086">
    <property type="entry name" value="ParB/Sulfiredoxin_sf"/>
</dbReference>
<proteinExistence type="inferred from homology"/>
<keyword evidence="2" id="KW-0159">Chromosome partition</keyword>
<dbReference type="Gene3D" id="1.10.10.2830">
    <property type="match status" value="1"/>
</dbReference>
<dbReference type="PANTHER" id="PTHR33375:SF1">
    <property type="entry name" value="CHROMOSOME-PARTITIONING PROTEIN PARB-RELATED"/>
    <property type="match status" value="1"/>
</dbReference>
<dbReference type="EMBL" id="LACI01000482">
    <property type="protein sequence ID" value="KJU86723.1"/>
    <property type="molecule type" value="Genomic_DNA"/>
</dbReference>
<evidence type="ECO:0000313" key="6">
    <source>
        <dbReference type="Proteomes" id="UP000033423"/>
    </source>
</evidence>
<dbReference type="InterPro" id="IPR050336">
    <property type="entry name" value="Chromosome_partition/occlusion"/>
</dbReference>
<comment type="caution">
    <text evidence="5">The sequence shown here is derived from an EMBL/GenBank/DDBJ whole genome shotgun (WGS) entry which is preliminary data.</text>
</comment>
<dbReference type="InterPro" id="IPR003115">
    <property type="entry name" value="ParB_N"/>
</dbReference>
<evidence type="ECO:0000256" key="3">
    <source>
        <dbReference type="ARBA" id="ARBA00023125"/>
    </source>
</evidence>
<dbReference type="FunFam" id="3.90.1530.30:FF:000001">
    <property type="entry name" value="Chromosome partitioning protein ParB"/>
    <property type="match status" value="1"/>
</dbReference>
<dbReference type="AlphaFoldDB" id="A0A0F3H1A4"/>
<keyword evidence="3" id="KW-0238">DNA-binding</keyword>
<dbReference type="PANTHER" id="PTHR33375">
    <property type="entry name" value="CHROMOSOME-PARTITIONING PROTEIN PARB-RELATED"/>
    <property type="match status" value="1"/>
</dbReference>
<sequence>MGKLGRGLNVLLPVDRDEILHVDPQRIHANPDQPRKDFDEALLMQLAASISEKGILQPIIVARNEDSTFTLIAGERRLRAALRSNLTKVPCIVRDKKHNDSLEISLIENIQRQDLNPIETAHAFQKLVDDFDLKQDEIASKVGKDRATVANYLRLLNLPQEIRTMVSENKLSMGHARAIVSVSDATRQLEIANKIIENNLNVRQTETLVSNISTVAEEPQTPPTPPQKDPHIFHIEQELIKTLGTKVRIKHKGKKGKIEIEYYSIDELNRLIDIFRI</sequence>
<keyword evidence="6" id="KW-1185">Reference proteome</keyword>
<dbReference type="Gene3D" id="3.90.1530.30">
    <property type="match status" value="1"/>
</dbReference>
<dbReference type="Pfam" id="PF02195">
    <property type="entry name" value="ParB_N"/>
    <property type="match status" value="1"/>
</dbReference>
<protein>
    <submittedName>
        <fullName evidence="5">Stage 0 sporulation protein J</fullName>
    </submittedName>
</protein>
<dbReference type="Pfam" id="PF23552">
    <property type="entry name" value="ParB_C"/>
    <property type="match status" value="1"/>
</dbReference>
<dbReference type="SUPFAM" id="SSF109709">
    <property type="entry name" value="KorB DNA-binding domain-like"/>
    <property type="match status" value="1"/>
</dbReference>
<dbReference type="CDD" id="cd16393">
    <property type="entry name" value="SPO0J_N"/>
    <property type="match status" value="1"/>
</dbReference>
<dbReference type="SMART" id="SM00470">
    <property type="entry name" value="ParB"/>
    <property type="match status" value="1"/>
</dbReference>
<comment type="similarity">
    <text evidence="1">Belongs to the ParB family.</text>
</comment>